<proteinExistence type="predicted"/>
<gene>
    <name evidence="2" type="ORF">CGZ75_14720</name>
</gene>
<protein>
    <recommendedName>
        <fullName evidence="4">Glycosyltransferase RgtA/B/C/D-like domain-containing protein</fullName>
    </recommendedName>
</protein>
<keyword evidence="3" id="KW-1185">Reference proteome</keyword>
<evidence type="ECO:0000313" key="2">
    <source>
        <dbReference type="EMBL" id="OXM14214.1"/>
    </source>
</evidence>
<sequence>MLKRILLFLFSIMMFLYYLFHAIQTPANSDFAAIILEARSIYEGNIFLSGWALSTVSFYTTDIPFYVIGMMILGPTHRLLYIVPSIIFVLTLAAALWVVYDGKRIRGSLLTFSFIGIPVGLFASISLTGPIHIAAIGLCLICLKFLQLTKQKNMYYLYFGLLFCWTLIGDSLALWILGVPIVLLGAYRIYVTPMHWKREIISPIIVCVALLVSKAVLKLIAVSGGFVVPGAGQAMFTEIENIGRNIYSTFYGLLELFNANFFGRPIGSLQTMILLFHFCAMILVFYIFGRIAYQMVKKSENDYTNQLLVISIAVTIAAYLFSNMNLGTDTTRYLIPVVFLGAVLVGRWFNTFEWNPNKNVIVAMVIGFYALSMFSPFSLQRDLNKMDKLQVYLENQGLTNGYASYWLSSPITVYSNAKVKVRQVTATSDEKITPFIFLAEKKWYDSSANFIMYDSSDWGSVNKLTAINTFGKPVKELQFEDVHILVWDKDISKFLIR</sequence>
<feature type="transmembrane region" description="Helical" evidence="1">
    <location>
        <begin position="303"/>
        <end position="321"/>
    </location>
</feature>
<feature type="transmembrane region" description="Helical" evidence="1">
    <location>
        <begin position="333"/>
        <end position="349"/>
    </location>
</feature>
<dbReference type="AlphaFoldDB" id="A0A229NWU8"/>
<feature type="transmembrane region" description="Helical" evidence="1">
    <location>
        <begin position="272"/>
        <end position="291"/>
    </location>
</feature>
<feature type="transmembrane region" description="Helical" evidence="1">
    <location>
        <begin position="112"/>
        <end position="143"/>
    </location>
</feature>
<dbReference type="EMBL" id="NMUQ01000002">
    <property type="protein sequence ID" value="OXM14214.1"/>
    <property type="molecule type" value="Genomic_DNA"/>
</dbReference>
<comment type="caution">
    <text evidence="2">The sequence shown here is derived from an EMBL/GenBank/DDBJ whole genome shotgun (WGS) entry which is preliminary data.</text>
</comment>
<reference evidence="2 3" key="1">
    <citation type="submission" date="2017-07" db="EMBL/GenBank/DDBJ databases">
        <title>Paenibacillus herberti R33 genome sequencing and assembly.</title>
        <authorList>
            <person name="Su W."/>
        </authorList>
    </citation>
    <scope>NUCLEOTIDE SEQUENCE [LARGE SCALE GENOMIC DNA]</scope>
    <source>
        <strain evidence="2 3">R33</strain>
    </source>
</reference>
<feature type="transmembrane region" description="Helical" evidence="1">
    <location>
        <begin position="361"/>
        <end position="379"/>
    </location>
</feature>
<feature type="transmembrane region" description="Helical" evidence="1">
    <location>
        <begin position="79"/>
        <end position="100"/>
    </location>
</feature>
<dbReference type="RefSeq" id="WP_089525036.1">
    <property type="nucleotide sequence ID" value="NZ_NMUQ01000002.1"/>
</dbReference>
<evidence type="ECO:0008006" key="4">
    <source>
        <dbReference type="Google" id="ProtNLM"/>
    </source>
</evidence>
<feature type="transmembrane region" description="Helical" evidence="1">
    <location>
        <begin position="200"/>
        <end position="217"/>
    </location>
</feature>
<name>A0A229NWU8_9BACL</name>
<keyword evidence="1" id="KW-0472">Membrane</keyword>
<keyword evidence="1" id="KW-1133">Transmembrane helix</keyword>
<feature type="transmembrane region" description="Helical" evidence="1">
    <location>
        <begin position="46"/>
        <end position="67"/>
    </location>
</feature>
<feature type="transmembrane region" description="Helical" evidence="1">
    <location>
        <begin position="155"/>
        <end position="188"/>
    </location>
</feature>
<keyword evidence="1" id="KW-0812">Transmembrane</keyword>
<dbReference type="Proteomes" id="UP000215145">
    <property type="component" value="Unassembled WGS sequence"/>
</dbReference>
<evidence type="ECO:0000256" key="1">
    <source>
        <dbReference type="SAM" id="Phobius"/>
    </source>
</evidence>
<organism evidence="2 3">
    <name type="scientific">Paenibacillus herberti</name>
    <dbReference type="NCBI Taxonomy" id="1619309"/>
    <lineage>
        <taxon>Bacteria</taxon>
        <taxon>Bacillati</taxon>
        <taxon>Bacillota</taxon>
        <taxon>Bacilli</taxon>
        <taxon>Bacillales</taxon>
        <taxon>Paenibacillaceae</taxon>
        <taxon>Paenibacillus</taxon>
    </lineage>
</organism>
<accession>A0A229NWU8</accession>
<evidence type="ECO:0000313" key="3">
    <source>
        <dbReference type="Proteomes" id="UP000215145"/>
    </source>
</evidence>
<dbReference type="OrthoDB" id="2609637at2"/>